<name>A0A1C0B8P2_9BACT</name>
<dbReference type="RefSeq" id="WP_066180537.1">
    <property type="nucleotide sequence ID" value="NZ_LCUJ01000002.1"/>
</dbReference>
<evidence type="ECO:0000313" key="3">
    <source>
        <dbReference type="Proteomes" id="UP000093281"/>
    </source>
</evidence>
<sequence length="252" mass="29226">MNLEKYDYILSLGTFFEKKDLFENIKKVSNFTYMHPIDKANLKEFYSQFIKYEVGSEEAVLALVLYFFTNNRTKELEDYLEELDIGYLSAESSCGEEEFEDSFELFKKASNRALILGDDLINHQNIGNILAILKNIEKYSDFELIFTNKKLEDSFKNHSNFIPNEPEELKSFNGTILYFLDDSSIGTNLIASQTFLNIAKLNDKDFVSFSINNKEYKKQIILDKNLLGTIALINEDISTYSFSKVVLKKEEI</sequence>
<proteinExistence type="predicted"/>
<organism evidence="1 3">
    <name type="scientific">Aliarcobacter thereius</name>
    <dbReference type="NCBI Taxonomy" id="544718"/>
    <lineage>
        <taxon>Bacteria</taxon>
        <taxon>Pseudomonadati</taxon>
        <taxon>Campylobacterota</taxon>
        <taxon>Epsilonproteobacteria</taxon>
        <taxon>Campylobacterales</taxon>
        <taxon>Arcobacteraceae</taxon>
        <taxon>Aliarcobacter</taxon>
    </lineage>
</organism>
<dbReference type="OrthoDB" id="5326713at2"/>
<dbReference type="Proteomes" id="UP000093281">
    <property type="component" value="Unassembled WGS sequence"/>
</dbReference>
<dbReference type="EMBL" id="VBUF01000001">
    <property type="protein sequence ID" value="TLS73370.1"/>
    <property type="molecule type" value="Genomic_DNA"/>
</dbReference>
<dbReference type="EMBL" id="LCUJ01000002">
    <property type="protein sequence ID" value="OCL99979.1"/>
    <property type="molecule type" value="Genomic_DNA"/>
</dbReference>
<evidence type="ECO:0000313" key="4">
    <source>
        <dbReference type="Proteomes" id="UP000308001"/>
    </source>
</evidence>
<dbReference type="STRING" id="544718.AAX25_00034"/>
<gene>
    <name evidence="1" type="ORF">AAX29_01032</name>
    <name evidence="2" type="ORF">FE246_02450</name>
</gene>
<evidence type="ECO:0000313" key="2">
    <source>
        <dbReference type="EMBL" id="TLS73370.1"/>
    </source>
</evidence>
<dbReference type="AlphaFoldDB" id="A0A1C0B8P2"/>
<protein>
    <submittedName>
        <fullName evidence="1">NADH dehydrogenase subunit G</fullName>
    </submittedName>
</protein>
<evidence type="ECO:0000313" key="1">
    <source>
        <dbReference type="EMBL" id="OCL99979.1"/>
    </source>
</evidence>
<reference evidence="2 4" key="3">
    <citation type="submission" date="2019-05" db="EMBL/GenBank/DDBJ databases">
        <title>Arcobacter cibarius and Arcobacter thereius providing challenges in identification an antibiotic susceptibility and Quinolone resistance.</title>
        <authorList>
            <person name="Busch A."/>
            <person name="Hanel I."/>
            <person name="Hotzel H."/>
            <person name="Tomaso H."/>
        </authorList>
    </citation>
    <scope>NUCLEOTIDE SEQUENCE [LARGE SCALE GENOMIC DNA]</scope>
    <source>
        <strain evidence="2 4">17CS1191_2</strain>
    </source>
</reference>
<comment type="caution">
    <text evidence="1">The sequence shown here is derived from an EMBL/GenBank/DDBJ whole genome shotgun (WGS) entry which is preliminary data.</text>
</comment>
<accession>A0A1C0B8P2</accession>
<dbReference type="Proteomes" id="UP000308001">
    <property type="component" value="Unassembled WGS sequence"/>
</dbReference>
<reference evidence="1" key="1">
    <citation type="submission" date="2015-05" db="EMBL/GenBank/DDBJ databases">
        <authorList>
            <person name="Wang D.B."/>
            <person name="Wang M."/>
        </authorList>
    </citation>
    <scope>NUCLEOTIDE SEQUENCE [LARGE SCALE GENOMIC DNA]</scope>
    <source>
        <strain evidence="1">DU22</strain>
    </source>
</reference>
<reference evidence="3" key="2">
    <citation type="submission" date="2015-05" db="EMBL/GenBank/DDBJ databases">
        <authorList>
            <person name="Rovetto F."/>
            <person name="Cocolin L."/>
            <person name="Illeghems K."/>
            <person name="Van Nieuwerburgh F."/>
            <person name="Houf K."/>
        </authorList>
    </citation>
    <scope>NUCLEOTIDE SEQUENCE [LARGE SCALE GENOMIC DNA]</scope>
    <source>
        <strain evidence="3">DU22</strain>
    </source>
</reference>